<evidence type="ECO:0000256" key="1">
    <source>
        <dbReference type="SAM" id="Phobius"/>
    </source>
</evidence>
<proteinExistence type="predicted"/>
<evidence type="ECO:0000313" key="3">
    <source>
        <dbReference type="Proteomes" id="UP000012160"/>
    </source>
</evidence>
<gene>
    <name evidence="2" type="ORF">LEP1GSC187_1059</name>
</gene>
<name>M6V1F6_9LEPT</name>
<dbReference type="RefSeq" id="WP_004478221.1">
    <property type="nucleotide sequence ID" value="NZ_AHOQ02000011.1"/>
</dbReference>
<dbReference type="AlphaFoldDB" id="M6V1F6"/>
<reference evidence="2 3" key="1">
    <citation type="submission" date="2013-01" db="EMBL/GenBank/DDBJ databases">
        <authorList>
            <person name="Harkins D.M."/>
            <person name="Durkin A.S."/>
            <person name="Brinkac L.M."/>
            <person name="Haft D.H."/>
            <person name="Selengut J.D."/>
            <person name="Sanka R."/>
            <person name="DePew J."/>
            <person name="Purushe J."/>
            <person name="Matthias M.A."/>
            <person name="Vinetz J.M."/>
            <person name="Sutton G.G."/>
            <person name="Nierman W.C."/>
            <person name="Fouts D.E."/>
        </authorList>
    </citation>
    <scope>NUCLEOTIDE SEQUENCE [LARGE SCALE GENOMIC DNA]</scope>
    <source>
        <strain evidence="2 3">ZUN179</strain>
    </source>
</reference>
<keyword evidence="1" id="KW-1133">Transmembrane helix</keyword>
<keyword evidence="1" id="KW-0472">Membrane</keyword>
<protein>
    <submittedName>
        <fullName evidence="2">Uncharacterized protein</fullName>
    </submittedName>
</protein>
<organism evidence="2 3">
    <name type="scientific">Leptospira santarosai str. ZUN179</name>
    <dbReference type="NCBI Taxonomy" id="1049985"/>
    <lineage>
        <taxon>Bacteria</taxon>
        <taxon>Pseudomonadati</taxon>
        <taxon>Spirochaetota</taxon>
        <taxon>Spirochaetia</taxon>
        <taxon>Leptospirales</taxon>
        <taxon>Leptospiraceae</taxon>
        <taxon>Leptospira</taxon>
    </lineage>
</organism>
<evidence type="ECO:0000313" key="2">
    <source>
        <dbReference type="EMBL" id="EMO47064.1"/>
    </source>
</evidence>
<feature type="transmembrane region" description="Helical" evidence="1">
    <location>
        <begin position="18"/>
        <end position="37"/>
    </location>
</feature>
<comment type="caution">
    <text evidence="2">The sequence shown here is derived from an EMBL/GenBank/DDBJ whole genome shotgun (WGS) entry which is preliminary data.</text>
</comment>
<accession>M6V1F6</accession>
<dbReference type="EMBL" id="AHOQ02000011">
    <property type="protein sequence ID" value="EMO47064.1"/>
    <property type="molecule type" value="Genomic_DNA"/>
</dbReference>
<keyword evidence="1" id="KW-0812">Transmembrane</keyword>
<dbReference type="Proteomes" id="UP000012160">
    <property type="component" value="Unassembled WGS sequence"/>
</dbReference>
<sequence>MDELENLKEFKDDTFRGIVGYAASILLFLSQFVFWILKKIKELRNFKKETRIYKVQSPYFQYFGEIVRLDIFLKKNLSVTTSDVLFEDLVSLYKSAKEKNLESIKIEFAHYGTISHSAGFAMERFLDYVSEYNGIRLVVKFPTNSPDAVELYFSLQKRRAKSDSGRIELYLNDYSEPHSKK</sequence>